<organism evidence="8 9">
    <name type="scientific">Streptomyces cacaoi</name>
    <dbReference type="NCBI Taxonomy" id="1898"/>
    <lineage>
        <taxon>Bacteria</taxon>
        <taxon>Bacillati</taxon>
        <taxon>Actinomycetota</taxon>
        <taxon>Actinomycetes</taxon>
        <taxon>Kitasatosporales</taxon>
        <taxon>Streptomycetaceae</taxon>
        <taxon>Streptomyces</taxon>
    </lineage>
</organism>
<comment type="function">
    <text evidence="6">Forms membrane-associated dynamic filaments that are essential for cell shape determination. Acts by regulating cell wall synthesis and cell elongation, and thus cell shape. A feedback loop between cell geometry and MreB localization may maintain elongated cell shape by targeting cell wall growth to regions of negative cell wall curvature.</text>
</comment>
<dbReference type="PRINTS" id="PR01652">
    <property type="entry name" value="SHAPEPROTEIN"/>
</dbReference>
<dbReference type="AlphaFoldDB" id="A0A4Y3R1F6"/>
<evidence type="ECO:0000256" key="3">
    <source>
        <dbReference type="ARBA" id="ARBA00022840"/>
    </source>
</evidence>
<evidence type="ECO:0000313" key="9">
    <source>
        <dbReference type="Proteomes" id="UP000319210"/>
    </source>
</evidence>
<dbReference type="Gene3D" id="3.30.420.40">
    <property type="match status" value="2"/>
</dbReference>
<keyword evidence="4 6" id="KW-0133">Cell shape</keyword>
<dbReference type="GO" id="GO:0005524">
    <property type="term" value="F:ATP binding"/>
    <property type="evidence" value="ECO:0007669"/>
    <property type="project" value="UniProtKB-KW"/>
</dbReference>
<comment type="caution">
    <text evidence="8">The sequence shown here is derived from an EMBL/GenBank/DDBJ whole genome shotgun (WGS) entry which is preliminary data.</text>
</comment>
<dbReference type="InterPro" id="IPR043129">
    <property type="entry name" value="ATPase_NBD"/>
</dbReference>
<comment type="subunit">
    <text evidence="6">Forms polymers.</text>
</comment>
<feature type="compositionally biased region" description="Low complexity" evidence="7">
    <location>
        <begin position="404"/>
        <end position="420"/>
    </location>
</feature>
<feature type="region of interest" description="Disordered" evidence="7">
    <location>
        <begin position="332"/>
        <end position="420"/>
    </location>
</feature>
<comment type="caution">
    <text evidence="6">Lacks conserved residue(s) required for the propagation of feature annotation.</text>
</comment>
<keyword evidence="1 6" id="KW-0963">Cytoplasm</keyword>
<dbReference type="InterPro" id="IPR056546">
    <property type="entry name" value="MreB_MamK-like"/>
</dbReference>
<dbReference type="Pfam" id="PF06723">
    <property type="entry name" value="MreB_Mbl"/>
    <property type="match status" value="1"/>
</dbReference>
<evidence type="ECO:0000256" key="1">
    <source>
        <dbReference type="ARBA" id="ARBA00022490"/>
    </source>
</evidence>
<accession>A0A4Y3R1F6</accession>
<dbReference type="EMBL" id="BJMM01000021">
    <property type="protein sequence ID" value="GEB51535.1"/>
    <property type="molecule type" value="Genomic_DNA"/>
</dbReference>
<evidence type="ECO:0000256" key="2">
    <source>
        <dbReference type="ARBA" id="ARBA00022741"/>
    </source>
</evidence>
<dbReference type="OrthoDB" id="9768127at2"/>
<keyword evidence="3 6" id="KW-0067">ATP-binding</keyword>
<dbReference type="PANTHER" id="PTHR42749:SF1">
    <property type="entry name" value="CELL SHAPE-DETERMINING PROTEIN MREB"/>
    <property type="match status" value="1"/>
</dbReference>
<sequence>MSSSLKDLTRCSVAVDLGAARTRVHVKGTGLIVDQPSVVAVNTRSGALIAAGGAAARMDGRTPRHIRVVRPVCGGTVVDIDMAQRMLRALVGDQLRGVFRRRAFLRAVATIPHDADPLAHSAAVETLTGVGAKSVELVDAPTAAGIGCGLPVQRPEATMILVCGAATTQVAVLSLGSIVAAGTVHLGGDTIHNAVVQYVRNRHELLLPSQAVRPLHLALTQGVQGPTEVLGRDVVTGLARTVTIDPDDVRSAVQTPMTGLTDTIRAVLHRCPPDLVADLAERGMVLAGGSAVLPGLDERLRECTGMRVRVADRPELSAVDGLAALMDGRVPAITAPPARGGRSGTVRLRRRRPAAQGAAGSGPETSGDAPDASEARNDRPTGGGTTPEPVGDSSSDGERAMPEARTPAPGTAGPAAPSPT</sequence>
<proteinExistence type="inferred from homology"/>
<evidence type="ECO:0000313" key="8">
    <source>
        <dbReference type="EMBL" id="GEB51535.1"/>
    </source>
</evidence>
<dbReference type="Proteomes" id="UP000319210">
    <property type="component" value="Unassembled WGS sequence"/>
</dbReference>
<comment type="similarity">
    <text evidence="5 6">Belongs to the FtsA/MreB family.</text>
</comment>
<evidence type="ECO:0000256" key="6">
    <source>
        <dbReference type="HAMAP-Rule" id="MF_02207"/>
    </source>
</evidence>
<dbReference type="GO" id="GO:0005737">
    <property type="term" value="C:cytoplasm"/>
    <property type="evidence" value="ECO:0007669"/>
    <property type="project" value="UniProtKB-SubCell"/>
</dbReference>
<keyword evidence="9" id="KW-1185">Reference proteome</keyword>
<evidence type="ECO:0000256" key="4">
    <source>
        <dbReference type="ARBA" id="ARBA00022960"/>
    </source>
</evidence>
<dbReference type="HAMAP" id="MF_02207">
    <property type="entry name" value="MreB"/>
    <property type="match status" value="1"/>
</dbReference>
<reference evidence="8 9" key="1">
    <citation type="submission" date="2019-06" db="EMBL/GenBank/DDBJ databases">
        <title>Whole genome shotgun sequence of Streptomyces cacaoi subsp. cacaoi NBRC 12748.</title>
        <authorList>
            <person name="Hosoyama A."/>
            <person name="Uohara A."/>
            <person name="Ohji S."/>
            <person name="Ichikawa N."/>
        </authorList>
    </citation>
    <scope>NUCLEOTIDE SEQUENCE [LARGE SCALE GENOMIC DNA]</scope>
    <source>
        <strain evidence="8 9">NBRC 12748</strain>
    </source>
</reference>
<protein>
    <recommendedName>
        <fullName evidence="6">Cell shape-determining protein MreB</fullName>
    </recommendedName>
</protein>
<dbReference type="SUPFAM" id="SSF53067">
    <property type="entry name" value="Actin-like ATPase domain"/>
    <property type="match status" value="2"/>
</dbReference>
<feature type="binding site" evidence="6">
    <location>
        <begin position="165"/>
        <end position="167"/>
    </location>
    <ligand>
        <name>ATP</name>
        <dbReference type="ChEBI" id="CHEBI:30616"/>
    </ligand>
</feature>
<evidence type="ECO:0000256" key="7">
    <source>
        <dbReference type="SAM" id="MobiDB-lite"/>
    </source>
</evidence>
<keyword evidence="2 6" id="KW-0547">Nucleotide-binding</keyword>
<dbReference type="PANTHER" id="PTHR42749">
    <property type="entry name" value="CELL SHAPE-DETERMINING PROTEIN MREB"/>
    <property type="match status" value="1"/>
</dbReference>
<gene>
    <name evidence="6" type="primary">mreB</name>
    <name evidence="8" type="ORF">SCA03_40860</name>
</gene>
<evidence type="ECO:0000256" key="5">
    <source>
        <dbReference type="ARBA" id="ARBA00023458"/>
    </source>
</evidence>
<dbReference type="GO" id="GO:0000902">
    <property type="term" value="P:cell morphogenesis"/>
    <property type="evidence" value="ECO:0007669"/>
    <property type="project" value="InterPro"/>
</dbReference>
<dbReference type="InterPro" id="IPR004753">
    <property type="entry name" value="MreB"/>
</dbReference>
<comment type="subcellular location">
    <subcellularLocation>
        <location evidence="6">Cytoplasm</location>
    </subcellularLocation>
    <text evidence="6">Membrane-associated.</text>
</comment>
<name>A0A4Y3R1F6_STRCI</name>
<dbReference type="GO" id="GO:0008360">
    <property type="term" value="P:regulation of cell shape"/>
    <property type="evidence" value="ECO:0007669"/>
    <property type="project" value="UniProtKB-UniRule"/>
</dbReference>